<feature type="region of interest" description="Disordered" evidence="1">
    <location>
        <begin position="53"/>
        <end position="86"/>
    </location>
</feature>
<accession>A0AAN6NSC8</accession>
<feature type="compositionally biased region" description="Basic and acidic residues" evidence="1">
    <location>
        <begin position="191"/>
        <end position="221"/>
    </location>
</feature>
<feature type="compositionally biased region" description="Polar residues" evidence="1">
    <location>
        <begin position="53"/>
        <end position="65"/>
    </location>
</feature>
<evidence type="ECO:0000313" key="3">
    <source>
        <dbReference type="Proteomes" id="UP001303222"/>
    </source>
</evidence>
<protein>
    <submittedName>
        <fullName evidence="2">Uncharacterized protein</fullName>
    </submittedName>
</protein>
<dbReference type="PANTHER" id="PTHR38846:SF1">
    <property type="entry name" value="C3H1-TYPE DOMAIN-CONTAINING PROTEIN"/>
    <property type="match status" value="1"/>
</dbReference>
<organism evidence="2 3">
    <name type="scientific">Pseudoneurospora amorphoporcata</name>
    <dbReference type="NCBI Taxonomy" id="241081"/>
    <lineage>
        <taxon>Eukaryota</taxon>
        <taxon>Fungi</taxon>
        <taxon>Dikarya</taxon>
        <taxon>Ascomycota</taxon>
        <taxon>Pezizomycotina</taxon>
        <taxon>Sordariomycetes</taxon>
        <taxon>Sordariomycetidae</taxon>
        <taxon>Sordariales</taxon>
        <taxon>Sordariaceae</taxon>
        <taxon>Pseudoneurospora</taxon>
    </lineage>
</organism>
<reference evidence="2" key="2">
    <citation type="submission" date="2023-06" db="EMBL/GenBank/DDBJ databases">
        <authorList>
            <consortium name="Lawrence Berkeley National Laboratory"/>
            <person name="Mondo S.J."/>
            <person name="Hensen N."/>
            <person name="Bonometti L."/>
            <person name="Westerberg I."/>
            <person name="Brannstrom I.O."/>
            <person name="Guillou S."/>
            <person name="Cros-Aarteil S."/>
            <person name="Calhoun S."/>
            <person name="Haridas S."/>
            <person name="Kuo A."/>
            <person name="Pangilinan J."/>
            <person name="Riley R."/>
            <person name="Labutti K."/>
            <person name="Andreopoulos B."/>
            <person name="Lipzen A."/>
            <person name="Chen C."/>
            <person name="Yanf M."/>
            <person name="Daum C."/>
            <person name="Ng V."/>
            <person name="Clum A."/>
            <person name="Steindorff A."/>
            <person name="Ohm R."/>
            <person name="Martin F."/>
            <person name="Silar P."/>
            <person name="Natvig D."/>
            <person name="Lalanne C."/>
            <person name="Gautier V."/>
            <person name="Ament-Velasquez S.L."/>
            <person name="Kruys A."/>
            <person name="Hutchinson M.I."/>
            <person name="Powell A.J."/>
            <person name="Barry K."/>
            <person name="Miller A.N."/>
            <person name="Grigoriev I.V."/>
            <person name="Debuchy R."/>
            <person name="Gladieux P."/>
            <person name="Thoren M.H."/>
            <person name="Johannesson H."/>
        </authorList>
    </citation>
    <scope>NUCLEOTIDE SEQUENCE</scope>
    <source>
        <strain evidence="2">CBS 626.80</strain>
    </source>
</reference>
<gene>
    <name evidence="2" type="ORF">QBC32DRAFT_216050</name>
</gene>
<keyword evidence="3" id="KW-1185">Reference proteome</keyword>
<evidence type="ECO:0000256" key="1">
    <source>
        <dbReference type="SAM" id="MobiDB-lite"/>
    </source>
</evidence>
<feature type="compositionally biased region" description="Basic residues" evidence="1">
    <location>
        <begin position="68"/>
        <end position="82"/>
    </location>
</feature>
<dbReference type="Proteomes" id="UP001303222">
    <property type="component" value="Unassembled WGS sequence"/>
</dbReference>
<proteinExistence type="predicted"/>
<sequence>MNSLGAFFLRSLSQRQLPNPYLLVSAGRLRATGLSATLPHAIGHWHYVGNTTQWNRPNSTKVSQPNDKKKKPTRKGKKNKEKKKQEEAVRSFNEFIGGRKLKDWKKLCDTIGLEGEFKCIQSCREAIEAVHVNIYDVLEAAATNQAGGKEMPPRFSTPYDLSEYTKREEKIYPKWEITKGEPEAALLKHIDNPHLDELAQRKKEENMRRKKEEEGGGGKEGCKRRRLKESTSYEPAEEGIRRKGGG</sequence>
<comment type="caution">
    <text evidence="2">The sequence shown here is derived from an EMBL/GenBank/DDBJ whole genome shotgun (WGS) entry which is preliminary data.</text>
</comment>
<feature type="region of interest" description="Disordered" evidence="1">
    <location>
        <begin position="191"/>
        <end position="246"/>
    </location>
</feature>
<evidence type="ECO:0000313" key="2">
    <source>
        <dbReference type="EMBL" id="KAK3950986.1"/>
    </source>
</evidence>
<reference evidence="2" key="1">
    <citation type="journal article" date="2023" name="Mol. Phylogenet. Evol.">
        <title>Genome-scale phylogeny and comparative genomics of the fungal order Sordariales.</title>
        <authorList>
            <person name="Hensen N."/>
            <person name="Bonometti L."/>
            <person name="Westerberg I."/>
            <person name="Brannstrom I.O."/>
            <person name="Guillou S."/>
            <person name="Cros-Aarteil S."/>
            <person name="Calhoun S."/>
            <person name="Haridas S."/>
            <person name="Kuo A."/>
            <person name="Mondo S."/>
            <person name="Pangilinan J."/>
            <person name="Riley R."/>
            <person name="LaButti K."/>
            <person name="Andreopoulos B."/>
            <person name="Lipzen A."/>
            <person name="Chen C."/>
            <person name="Yan M."/>
            <person name="Daum C."/>
            <person name="Ng V."/>
            <person name="Clum A."/>
            <person name="Steindorff A."/>
            <person name="Ohm R.A."/>
            <person name="Martin F."/>
            <person name="Silar P."/>
            <person name="Natvig D.O."/>
            <person name="Lalanne C."/>
            <person name="Gautier V."/>
            <person name="Ament-Velasquez S.L."/>
            <person name="Kruys A."/>
            <person name="Hutchinson M.I."/>
            <person name="Powell A.J."/>
            <person name="Barry K."/>
            <person name="Miller A.N."/>
            <person name="Grigoriev I.V."/>
            <person name="Debuchy R."/>
            <person name="Gladieux P."/>
            <person name="Hiltunen Thoren M."/>
            <person name="Johannesson H."/>
        </authorList>
    </citation>
    <scope>NUCLEOTIDE SEQUENCE</scope>
    <source>
        <strain evidence="2">CBS 626.80</strain>
    </source>
</reference>
<dbReference type="EMBL" id="MU859160">
    <property type="protein sequence ID" value="KAK3950986.1"/>
    <property type="molecule type" value="Genomic_DNA"/>
</dbReference>
<dbReference type="PANTHER" id="PTHR38846">
    <property type="entry name" value="C3H1-TYPE DOMAIN-CONTAINING PROTEIN"/>
    <property type="match status" value="1"/>
</dbReference>
<dbReference type="AlphaFoldDB" id="A0AAN6NSC8"/>
<name>A0AAN6NSC8_9PEZI</name>